<dbReference type="PROSITE" id="PS52050">
    <property type="entry name" value="WYL"/>
    <property type="match status" value="1"/>
</dbReference>
<dbReference type="InterPro" id="IPR051534">
    <property type="entry name" value="CBASS_pafABC_assoc_protein"/>
</dbReference>
<gene>
    <name evidence="2" type="ORF">HMPREF1767_00376</name>
</gene>
<sequence>MSLDYVIIVRGDKTMKDIRLLELYDRLLKNEDIDIKKYAEENKVNIRTAERDIKTIRNFLAKKKKTELIHNSKKKKYQLTYTEDSINLTKSEILAISKILLASRAFLKDEISLIVDKIVKQCSSEDDLELIQNLLKNEKFHYIELQHKKSFINNIWDLGQAIKNKKKIEISYKKMNGKIVKRVIDPVGLMFSEFYFYLLAHIENIDKEKHFDNKDDEYPTIYRVDRIEDFDVLNEKFIPTLYTNRFQEGKFRKQVQFMTGGKLRKIKFFYKGTSIEAVLDKIPTAKVLEENKDTYLISAQVFGNGIDRWILSQGDAIEVIEDN</sequence>
<dbReference type="Pfam" id="PF13280">
    <property type="entry name" value="WYL"/>
    <property type="match status" value="1"/>
</dbReference>
<dbReference type="PATRIC" id="fig|1316587.3.peg.374"/>
<feature type="domain" description="WYL" evidence="1">
    <location>
        <begin position="158"/>
        <end position="231"/>
    </location>
</feature>
<reference evidence="2" key="1">
    <citation type="submission" date="2013-10" db="EMBL/GenBank/DDBJ databases">
        <title>The Genome Sequence of Fusobacterium nucleatum CTI-6.</title>
        <authorList>
            <consortium name="The Broad Institute Genomics Platform"/>
            <person name="Earl A."/>
            <person name="Ward D."/>
            <person name="Feldgarden M."/>
            <person name="Gevers D."/>
            <person name="Kostic A."/>
            <person name="Garrett W."/>
            <person name="Young S.K."/>
            <person name="Zeng Q."/>
            <person name="Gargeya S."/>
            <person name="Fitzgerald M."/>
            <person name="Abouelleil A."/>
            <person name="Alvarado L."/>
            <person name="Berlin A.M."/>
            <person name="Chapman S.B."/>
            <person name="Gainer-Dewar J."/>
            <person name="Goldberg J."/>
            <person name="Gnerre S."/>
            <person name="Griggs A."/>
            <person name="Gujja S."/>
            <person name="Hansen M."/>
            <person name="Howarth C."/>
            <person name="Imamovic A."/>
            <person name="Ireland A."/>
            <person name="Larimer J."/>
            <person name="McCowan C."/>
            <person name="Murphy C."/>
            <person name="Pearson M."/>
            <person name="Poon T.W."/>
            <person name="Priest M."/>
            <person name="Roberts A."/>
            <person name="Saif S."/>
            <person name="Shea T."/>
            <person name="Sykes S."/>
            <person name="Wortman J."/>
            <person name="Nusbaum C."/>
            <person name="Birren B."/>
        </authorList>
    </citation>
    <scope>NUCLEOTIDE SEQUENCE [LARGE SCALE GENOMIC DNA]</scope>
    <source>
        <strain evidence="2">CTI-6</strain>
    </source>
</reference>
<proteinExistence type="predicted"/>
<evidence type="ECO:0000259" key="1">
    <source>
        <dbReference type="Pfam" id="PF13280"/>
    </source>
</evidence>
<protein>
    <recommendedName>
        <fullName evidence="1">WYL domain-containing protein</fullName>
    </recommendedName>
</protein>
<evidence type="ECO:0000313" key="2">
    <source>
        <dbReference type="EMBL" id="ERT49237.1"/>
    </source>
</evidence>
<accession>U7TZC1</accession>
<dbReference type="InterPro" id="IPR026881">
    <property type="entry name" value="WYL_dom"/>
</dbReference>
<dbReference type="AlphaFoldDB" id="U7TZC1"/>
<name>U7TZC1_FUSNU</name>
<comment type="caution">
    <text evidence="2">The sequence shown here is derived from an EMBL/GenBank/DDBJ whole genome shotgun (WGS) entry which is preliminary data.</text>
</comment>
<organism evidence="2">
    <name type="scientific">Fusobacterium nucleatum CTI-6</name>
    <dbReference type="NCBI Taxonomy" id="1316587"/>
    <lineage>
        <taxon>Bacteria</taxon>
        <taxon>Fusobacteriati</taxon>
        <taxon>Fusobacteriota</taxon>
        <taxon>Fusobacteriia</taxon>
        <taxon>Fusobacteriales</taxon>
        <taxon>Fusobacteriaceae</taxon>
        <taxon>Fusobacterium</taxon>
    </lineage>
</organism>
<dbReference type="EMBL" id="AXNV01000002">
    <property type="protein sequence ID" value="ERT49237.1"/>
    <property type="molecule type" value="Genomic_DNA"/>
</dbReference>
<dbReference type="PANTHER" id="PTHR34580">
    <property type="match status" value="1"/>
</dbReference>
<dbReference type="PANTHER" id="PTHR34580:SF1">
    <property type="entry name" value="PROTEIN PAFC"/>
    <property type="match status" value="1"/>
</dbReference>